<dbReference type="GO" id="GO:0005975">
    <property type="term" value="P:carbohydrate metabolic process"/>
    <property type="evidence" value="ECO:0007669"/>
    <property type="project" value="InterPro"/>
</dbReference>
<keyword evidence="3" id="KW-1185">Reference proteome</keyword>
<name>A0A347ZRF3_9CHLR</name>
<dbReference type="InterPro" id="IPR018225">
    <property type="entry name" value="Transaldolase_AS"/>
</dbReference>
<dbReference type="Gene3D" id="3.20.20.70">
    <property type="entry name" value="Aldolase class I"/>
    <property type="match status" value="1"/>
</dbReference>
<keyword evidence="1" id="KW-0704">Schiff base</keyword>
<dbReference type="PROSITE" id="PS00958">
    <property type="entry name" value="TRANSALDOLASE_2"/>
    <property type="match status" value="1"/>
</dbReference>
<sequence length="363" mass="41122">MTASYKSPLHQMVNTTKTDLWNDSCSVEELTYSISHGAVGATSNPTIVFNVIKQEMHLWKDRIHEVIDRNPDWTEVEITWKIFEEIGAKGASLLLPVFKREEGRKGRLSVQTNPANYRNAPALVEQAVHFNGLAPNIQVKIPVTKAGIQAIEEVTYQGANINATVCFTVPQAVAVAEAVERGLKRREAEGKSTADMYPVCTIMVGRTDDWIKVIAKRDGIITDPYIMDWAGIACMKKAYGIFQERKYRTRLLSAAYRHHMHWSELIGGDLIQTIPYKWQVLFNASDIEVKERMDNPVAPEILEGLLTHFEDFKKAYDENGLSLKEFDTYGATVRTLRGFTNSYHELQAVIRDFMLPNPDEKKA</sequence>
<protein>
    <submittedName>
        <fullName evidence="2">Transaldolase</fullName>
    </submittedName>
</protein>
<accession>A0A347ZRF3</accession>
<evidence type="ECO:0000313" key="3">
    <source>
        <dbReference type="Proteomes" id="UP000256388"/>
    </source>
</evidence>
<dbReference type="AlphaFoldDB" id="A0A347ZRF3"/>
<organism evidence="2 3">
    <name type="scientific">Pelolinea submarina</name>
    <dbReference type="NCBI Taxonomy" id="913107"/>
    <lineage>
        <taxon>Bacteria</taxon>
        <taxon>Bacillati</taxon>
        <taxon>Chloroflexota</taxon>
        <taxon>Anaerolineae</taxon>
        <taxon>Anaerolineales</taxon>
        <taxon>Anaerolineaceae</taxon>
        <taxon>Pelolinea</taxon>
    </lineage>
</organism>
<dbReference type="InterPro" id="IPR001585">
    <property type="entry name" value="TAL/FSA"/>
</dbReference>
<dbReference type="PANTHER" id="PTHR10683">
    <property type="entry name" value="TRANSALDOLASE"/>
    <property type="match status" value="1"/>
</dbReference>
<dbReference type="EMBL" id="QUMS01000001">
    <property type="protein sequence ID" value="REG11561.1"/>
    <property type="molecule type" value="Genomic_DNA"/>
</dbReference>
<dbReference type="RefSeq" id="WP_116224685.1">
    <property type="nucleotide sequence ID" value="NZ_AP018437.1"/>
</dbReference>
<dbReference type="PROSITE" id="PS01054">
    <property type="entry name" value="TRANSALDOLASE_1"/>
    <property type="match status" value="1"/>
</dbReference>
<gene>
    <name evidence="2" type="ORF">DFR64_1453</name>
</gene>
<proteinExistence type="predicted"/>
<dbReference type="SUPFAM" id="SSF51569">
    <property type="entry name" value="Aldolase"/>
    <property type="match status" value="1"/>
</dbReference>
<evidence type="ECO:0000256" key="1">
    <source>
        <dbReference type="ARBA" id="ARBA00023270"/>
    </source>
</evidence>
<reference evidence="2 3" key="1">
    <citation type="submission" date="2018-08" db="EMBL/GenBank/DDBJ databases">
        <title>Genomic Encyclopedia of Type Strains, Phase IV (KMG-IV): sequencing the most valuable type-strain genomes for metagenomic binning, comparative biology and taxonomic classification.</title>
        <authorList>
            <person name="Goeker M."/>
        </authorList>
    </citation>
    <scope>NUCLEOTIDE SEQUENCE [LARGE SCALE GENOMIC DNA]</scope>
    <source>
        <strain evidence="2 3">DSM 23923</strain>
    </source>
</reference>
<dbReference type="InterPro" id="IPR013785">
    <property type="entry name" value="Aldolase_TIM"/>
</dbReference>
<evidence type="ECO:0000313" key="2">
    <source>
        <dbReference type="EMBL" id="REG11561.1"/>
    </source>
</evidence>
<dbReference type="Pfam" id="PF00923">
    <property type="entry name" value="TAL_FSA"/>
    <property type="match status" value="1"/>
</dbReference>
<dbReference type="Proteomes" id="UP000256388">
    <property type="component" value="Unassembled WGS sequence"/>
</dbReference>
<dbReference type="OrthoDB" id="9809101at2"/>
<comment type="caution">
    <text evidence="2">The sequence shown here is derived from an EMBL/GenBank/DDBJ whole genome shotgun (WGS) entry which is preliminary data.</text>
</comment>